<evidence type="ECO:0000313" key="2">
    <source>
        <dbReference type="EMBL" id="BET97316.1"/>
    </source>
</evidence>
<protein>
    <submittedName>
        <fullName evidence="2">DNA base-flipping protein YbcN</fullName>
    </submittedName>
</protein>
<evidence type="ECO:0000313" key="1">
    <source>
        <dbReference type="EMBL" id="BET96505.1"/>
    </source>
</evidence>
<name>A0ABM8JX93_9GAMM</name>
<gene>
    <name evidence="2" type="primary">ybcN_2</name>
    <name evidence="1" type="synonym">ybcN_1</name>
    <name evidence="1" type="ORF">TCT1_14260</name>
    <name evidence="2" type="ORF">TCT1_22370</name>
</gene>
<organism evidence="2 3">
    <name type="scientific">Xenorhabdus taiwanensis</name>
    <dbReference type="NCBI Taxonomy" id="3085177"/>
    <lineage>
        <taxon>Bacteria</taxon>
        <taxon>Pseudomonadati</taxon>
        <taxon>Pseudomonadota</taxon>
        <taxon>Gammaproteobacteria</taxon>
        <taxon>Enterobacterales</taxon>
        <taxon>Morganellaceae</taxon>
        <taxon>Xenorhabdus</taxon>
    </lineage>
</organism>
<evidence type="ECO:0000313" key="3">
    <source>
        <dbReference type="Proteomes" id="UP001529514"/>
    </source>
</evidence>
<reference evidence="2 3" key="1">
    <citation type="submission" date="2023-10" db="EMBL/GenBank/DDBJ databases">
        <title>Xenorhabdus taiwanensis sp. nov., a symbiotic bacterium associated with the entomopathogenic nematode Steinernema taiwanensis.</title>
        <authorList>
            <person name="Tseng C.T."/>
            <person name="Shu H.Y."/>
            <person name="Chen M.H."/>
            <person name="Fang Y.J."/>
            <person name="Wu T.L."/>
            <person name="Lin Y.C."/>
            <person name="Huang C.J."/>
        </authorList>
    </citation>
    <scope>NUCLEOTIDE SEQUENCE [LARGE SCALE GENOMIC DNA]</scope>
    <source>
        <strain evidence="2 3">TCT-1</strain>
    </source>
</reference>
<dbReference type="NCBIfam" id="NF007281">
    <property type="entry name" value="PRK09741.1"/>
    <property type="match status" value="1"/>
</dbReference>
<dbReference type="EMBL" id="AP028978">
    <property type="protein sequence ID" value="BET97316.1"/>
    <property type="molecule type" value="Genomic_DNA"/>
</dbReference>
<dbReference type="EMBL" id="AP028978">
    <property type="protein sequence ID" value="BET96505.1"/>
    <property type="molecule type" value="Genomic_DNA"/>
</dbReference>
<dbReference type="Gene3D" id="1.10.3790.10">
    <property type="entry name" value="NinB"/>
    <property type="match status" value="1"/>
</dbReference>
<dbReference type="Proteomes" id="UP001529514">
    <property type="component" value="Chromosome"/>
</dbReference>
<accession>A0ABM8JX93</accession>
<dbReference type="RefSeq" id="WP_374051016.1">
    <property type="nucleotide sequence ID" value="NZ_AP028978.1"/>
</dbReference>
<dbReference type="InterPro" id="IPR036619">
    <property type="entry name" value="NinB_sf"/>
</dbReference>
<proteinExistence type="predicted"/>
<dbReference type="SUPFAM" id="SSF103370">
    <property type="entry name" value="NinB"/>
    <property type="match status" value="1"/>
</dbReference>
<keyword evidence="3" id="KW-1185">Reference proteome</keyword>
<sequence>MDNFCLHESNKKLFYDNLKQLLATHQKLSISVKPYKPKRTLSQNNLSHKWYDEISKYLIKSGRTWMTPEKVKHDLKATYLGFEEIKYTDFVTGEIYTKEQLRKTSELDTGDMYQYMSRVEAWCAQFGLALTIPHDSEYMKLKQEQER</sequence>